<dbReference type="EMBL" id="MW394391">
    <property type="protein sequence ID" value="QQV92021.1"/>
    <property type="molecule type" value="Genomic_DNA"/>
</dbReference>
<dbReference type="Proteomes" id="UP000596381">
    <property type="component" value="Segment"/>
</dbReference>
<gene>
    <name evidence="1" type="ORF">vBKpMFBKp24_068</name>
</gene>
<protein>
    <submittedName>
        <fullName evidence="1">RNA polymerase beta subunit</fullName>
    </submittedName>
</protein>
<reference evidence="1 2" key="1">
    <citation type="submission" date="2020-12" db="EMBL/GenBank/DDBJ databases">
        <title>Genomic characterization of four novel bacteriophages infecting Klebsiella pneumoniae.</title>
        <authorList>
            <person name="Estrada Bonilla B."/>
            <person name="Costa A.R."/>
            <person name="van Rossum T."/>
            <person name="Hagedoorn S."/>
            <person name="Wallinga H."/>
            <person name="Xiao M."/>
            <person name="Song W."/>
            <person name="Haas P.-J."/>
            <person name="Nobrega F.L."/>
            <person name="Brouns S.J.J."/>
        </authorList>
    </citation>
    <scope>NUCLEOTIDE SEQUENCE [LARGE SCALE GENOMIC DNA]</scope>
</reference>
<name>A0A7U0J6L4_9CAUD</name>
<evidence type="ECO:0000313" key="2">
    <source>
        <dbReference type="Proteomes" id="UP000596381"/>
    </source>
</evidence>
<sequence>MRVEWAEDIAHWTEKEIWSKENDFDRFRLIFDDGEIETDWSQTIVSWYFWEVFRDYPDAKISIRHHLWDDFDSPGLELKILNRMKEAVIETYPDEDIENIQAAIYRGNNRLHNAFTTKGEAYLDTVDALTLLDIYDRPEIQNALADMEPSPAGVNRAYGVISRVIATDPALRGNSMALACHIGQTKMAQFHQVLGKRGLCSEVDQTIFPNVVNAGFFEGIHRASFFAMISRDASKALQATDDPVKQTEYYNRELQLFTYVVKEIWKGDCGSTETIPWTVKKNELDNILPGKIYVTEKGELKAIKAGDTFLVGKTIQLRNVASCWHPDDGVVCTTCMGQLGRSVQKGTNLGHAATVTQNEKVSQDVISTKHLLRSAESEGFEIDPFYKDYMVNASDISELMLSENIWNNHVEIEIDMAYLPRLSDIHAMTDFRPQDLMRISGVEDVTIIVHQGDEKGTIKEELIATSHSSYKPYLTAAFIQHMKDYGFQNFGRKIRVDLKNWDSSESILKFPERHSSTLEMMMELKSNIFMSSKESKERLRYDLTDPDILAMALKDISEMTNRKFSVNLAIVEIVLYAMMSRDPKNGDFRLPKKGTGRYFATKSDIMSGRSLSVKCAYEKQYQNMLSPGSYDPIKENHPFDHLLLDVESEMQKRRF</sequence>
<accession>A0A7U0J6L4</accession>
<organism evidence="1 2">
    <name type="scientific">Klebsiella phage vB_KpM_FBKp24</name>
    <dbReference type="NCBI Taxonomy" id="2801834"/>
    <lineage>
        <taxon>Viruses</taxon>
        <taxon>Duplodnaviria</taxon>
        <taxon>Heunggongvirae</taxon>
        <taxon>Uroviricota</taxon>
        <taxon>Caudoviricetes</taxon>
        <taxon>Chimalliviridae</taxon>
        <taxon>Maaswegvirus</taxon>
        <taxon>Maaswegvirus Kp24</taxon>
    </lineage>
</organism>
<evidence type="ECO:0000313" key="1">
    <source>
        <dbReference type="EMBL" id="QQV92021.1"/>
    </source>
</evidence>
<proteinExistence type="predicted"/>
<keyword evidence="2" id="KW-1185">Reference proteome</keyword>